<feature type="transmembrane region" description="Helical" evidence="1">
    <location>
        <begin position="24"/>
        <end position="46"/>
    </location>
</feature>
<evidence type="ECO:0000313" key="2">
    <source>
        <dbReference type="EMBL" id="PQO35958.1"/>
    </source>
</evidence>
<proteinExistence type="predicted"/>
<dbReference type="RefSeq" id="WP_105329247.1">
    <property type="nucleotide sequence ID" value="NZ_PUHY01000006.1"/>
</dbReference>
<evidence type="ECO:0000313" key="3">
    <source>
        <dbReference type="Proteomes" id="UP000238322"/>
    </source>
</evidence>
<organism evidence="2 3">
    <name type="scientific">Blastopirellula marina</name>
    <dbReference type="NCBI Taxonomy" id="124"/>
    <lineage>
        <taxon>Bacteria</taxon>
        <taxon>Pseudomonadati</taxon>
        <taxon>Planctomycetota</taxon>
        <taxon>Planctomycetia</taxon>
        <taxon>Pirellulales</taxon>
        <taxon>Pirellulaceae</taxon>
        <taxon>Blastopirellula</taxon>
    </lineage>
</organism>
<dbReference type="Gene3D" id="3.40.30.10">
    <property type="entry name" value="Glutaredoxin"/>
    <property type="match status" value="1"/>
</dbReference>
<gene>
    <name evidence="2" type="ORF">C5Y83_08500</name>
</gene>
<accession>A0A2S8FUV2</accession>
<dbReference type="SUPFAM" id="SSF52833">
    <property type="entry name" value="Thioredoxin-like"/>
    <property type="match status" value="1"/>
</dbReference>
<dbReference type="Proteomes" id="UP000238322">
    <property type="component" value="Unassembled WGS sequence"/>
</dbReference>
<dbReference type="AlphaFoldDB" id="A0A2S8FUV2"/>
<evidence type="ECO:0000256" key="1">
    <source>
        <dbReference type="SAM" id="Phobius"/>
    </source>
</evidence>
<keyword evidence="1" id="KW-0812">Transmembrane</keyword>
<comment type="caution">
    <text evidence="2">The sequence shown here is derived from an EMBL/GenBank/DDBJ whole genome shotgun (WGS) entry which is preliminary data.</text>
</comment>
<dbReference type="OrthoDB" id="1495450at2"/>
<dbReference type="EMBL" id="PUHY01000006">
    <property type="protein sequence ID" value="PQO35958.1"/>
    <property type="molecule type" value="Genomic_DNA"/>
</dbReference>
<reference evidence="2 3" key="1">
    <citation type="submission" date="2018-02" db="EMBL/GenBank/DDBJ databases">
        <title>Comparative genomes isolates from brazilian mangrove.</title>
        <authorList>
            <person name="Araujo J.E."/>
            <person name="Taketani R.G."/>
            <person name="Silva M.C.P."/>
            <person name="Loureco M.V."/>
            <person name="Andreote F.D."/>
        </authorList>
    </citation>
    <scope>NUCLEOTIDE SEQUENCE [LARGE SCALE GENOMIC DNA]</scope>
    <source>
        <strain evidence="2 3">Hex-1 MGV</strain>
    </source>
</reference>
<evidence type="ECO:0008006" key="4">
    <source>
        <dbReference type="Google" id="ProtNLM"/>
    </source>
</evidence>
<sequence length="228" mass="25123">MESNSHIQHAGFRNATYTTSNRTILTAMFAVWISLVGAGFLAMLIYQHDAKPHPEIVSRWPNSTDISRDSTRCNLLVFLHPRCACSLATLNELARIQSQCQDQLAIKILMYQPADAEADWLESPIVDLAEQIPGAERIVDRDGVEASRFGANTSGQVILFDPNGSRVFTGGITPSRAHEGDSIGRQTIESYVCRGEISVDYAKTFGCPLWDTKPNSPSKPRTLNDGVQ</sequence>
<name>A0A2S8FUV2_9BACT</name>
<keyword evidence="1" id="KW-0472">Membrane</keyword>
<dbReference type="InterPro" id="IPR036249">
    <property type="entry name" value="Thioredoxin-like_sf"/>
</dbReference>
<keyword evidence="1" id="KW-1133">Transmembrane helix</keyword>
<protein>
    <recommendedName>
        <fullName evidence="4">RedB protein</fullName>
    </recommendedName>
</protein>